<dbReference type="InterPro" id="IPR028082">
    <property type="entry name" value="Peripla_BP_I"/>
</dbReference>
<proteinExistence type="predicted"/>
<feature type="domain" description="HTH lacI-type" evidence="4">
    <location>
        <begin position="2"/>
        <end position="56"/>
    </location>
</feature>
<dbReference type="STRING" id="1385512.N784_05465"/>
<protein>
    <submittedName>
        <fullName evidence="5">LacI family transcription regulator</fullName>
    </submittedName>
</protein>
<dbReference type="AlphaFoldDB" id="A0A0A5FZC3"/>
<name>A0A0A5FZC3_9BACI</name>
<dbReference type="Pfam" id="PF00356">
    <property type="entry name" value="LacI"/>
    <property type="match status" value="1"/>
</dbReference>
<dbReference type="CDD" id="cd01392">
    <property type="entry name" value="HTH_LacI"/>
    <property type="match status" value="1"/>
</dbReference>
<evidence type="ECO:0000256" key="2">
    <source>
        <dbReference type="ARBA" id="ARBA00023125"/>
    </source>
</evidence>
<dbReference type="SUPFAM" id="SSF47413">
    <property type="entry name" value="lambda repressor-like DNA-binding domains"/>
    <property type="match status" value="1"/>
</dbReference>
<organism evidence="5 6">
    <name type="scientific">Pontibacillus litoralis JSM 072002</name>
    <dbReference type="NCBI Taxonomy" id="1385512"/>
    <lineage>
        <taxon>Bacteria</taxon>
        <taxon>Bacillati</taxon>
        <taxon>Bacillota</taxon>
        <taxon>Bacilli</taxon>
        <taxon>Bacillales</taxon>
        <taxon>Bacillaceae</taxon>
        <taxon>Pontibacillus</taxon>
    </lineage>
</organism>
<keyword evidence="1" id="KW-0805">Transcription regulation</keyword>
<keyword evidence="3" id="KW-0804">Transcription</keyword>
<dbReference type="PANTHER" id="PTHR30146">
    <property type="entry name" value="LACI-RELATED TRANSCRIPTIONAL REPRESSOR"/>
    <property type="match status" value="1"/>
</dbReference>
<evidence type="ECO:0000313" key="5">
    <source>
        <dbReference type="EMBL" id="KGX86191.1"/>
    </source>
</evidence>
<dbReference type="SUPFAM" id="SSF53822">
    <property type="entry name" value="Periplasmic binding protein-like I"/>
    <property type="match status" value="1"/>
</dbReference>
<keyword evidence="2" id="KW-0238">DNA-binding</keyword>
<dbReference type="InterPro" id="IPR010982">
    <property type="entry name" value="Lambda_DNA-bd_dom_sf"/>
</dbReference>
<dbReference type="Gene3D" id="1.10.260.40">
    <property type="entry name" value="lambda repressor-like DNA-binding domains"/>
    <property type="match status" value="1"/>
</dbReference>
<dbReference type="PRINTS" id="PR00036">
    <property type="entry name" value="HTHLACI"/>
</dbReference>
<dbReference type="Gene3D" id="3.40.50.2300">
    <property type="match status" value="2"/>
</dbReference>
<dbReference type="eggNOG" id="COG1609">
    <property type="taxonomic scope" value="Bacteria"/>
</dbReference>
<comment type="caution">
    <text evidence="5">The sequence shown here is derived from an EMBL/GenBank/DDBJ whole genome shotgun (WGS) entry which is preliminary data.</text>
</comment>
<dbReference type="GO" id="GO:0000976">
    <property type="term" value="F:transcription cis-regulatory region binding"/>
    <property type="evidence" value="ECO:0007669"/>
    <property type="project" value="TreeGrafter"/>
</dbReference>
<evidence type="ECO:0000259" key="4">
    <source>
        <dbReference type="PROSITE" id="PS50932"/>
    </source>
</evidence>
<dbReference type="GO" id="GO:0003700">
    <property type="term" value="F:DNA-binding transcription factor activity"/>
    <property type="evidence" value="ECO:0007669"/>
    <property type="project" value="TreeGrafter"/>
</dbReference>
<dbReference type="InterPro" id="IPR000843">
    <property type="entry name" value="HTH_LacI"/>
</dbReference>
<keyword evidence="6" id="KW-1185">Reference proteome</keyword>
<dbReference type="InterPro" id="IPR001761">
    <property type="entry name" value="Peripla_BP/Lac1_sug-bd_dom"/>
</dbReference>
<dbReference type="PANTHER" id="PTHR30146:SF105">
    <property type="entry name" value="CATABOLITE CONTROL PROTEIN B"/>
    <property type="match status" value="1"/>
</dbReference>
<gene>
    <name evidence="5" type="ORF">N784_05465</name>
</gene>
<dbReference type="RefSeq" id="WP_036834662.1">
    <property type="nucleotide sequence ID" value="NZ_AVPG01000015.1"/>
</dbReference>
<dbReference type="Pfam" id="PF00532">
    <property type="entry name" value="Peripla_BP_1"/>
    <property type="match status" value="1"/>
</dbReference>
<reference evidence="5 6" key="1">
    <citation type="submission" date="2013-08" db="EMBL/GenBank/DDBJ databases">
        <authorList>
            <person name="Huang J."/>
            <person name="Wang G."/>
        </authorList>
    </citation>
    <scope>NUCLEOTIDE SEQUENCE [LARGE SCALE GENOMIC DNA]</scope>
    <source>
        <strain evidence="5 6">JSM 072002</strain>
    </source>
</reference>
<dbReference type="Proteomes" id="UP000030401">
    <property type="component" value="Unassembled WGS sequence"/>
</dbReference>
<dbReference type="PROSITE" id="PS50932">
    <property type="entry name" value="HTH_LACI_2"/>
    <property type="match status" value="1"/>
</dbReference>
<sequence>MTNIKDVARYANVSVTTVSRVLNGHPYVKAEKRNAVMEAVQALNYHQNSNAINLSKGRTMLLGVVVPFINHPYFSQLLHGISIKALEEGYTLVLFQTSYDRDKELEALEMLKHKQIDGVIITSRALPYEQVRSYTAYGAIVLCEDSEGGEMSTVSIDHYESFLAGMNYLIEKGHRRIGYCIARPSSPNSMLRLEAYETALQSINEPINANWAFVQCLTMEDGERVVHQYKHLRQKPSAFLVASDQVAAGIWMECKKQGIRVPQDLAILGLDNHPIARALGLSTIDLPIDQVGRELVVRAIDTSSIQKKKYGFTIVERGSV</sequence>
<dbReference type="CDD" id="cd06286">
    <property type="entry name" value="PBP1_CcpB-like"/>
    <property type="match status" value="1"/>
</dbReference>
<dbReference type="EMBL" id="AVPG01000015">
    <property type="protein sequence ID" value="KGX86191.1"/>
    <property type="molecule type" value="Genomic_DNA"/>
</dbReference>
<evidence type="ECO:0000256" key="3">
    <source>
        <dbReference type="ARBA" id="ARBA00023163"/>
    </source>
</evidence>
<dbReference type="SMART" id="SM00354">
    <property type="entry name" value="HTH_LACI"/>
    <property type="match status" value="1"/>
</dbReference>
<dbReference type="OrthoDB" id="9798934at2"/>
<evidence type="ECO:0000256" key="1">
    <source>
        <dbReference type="ARBA" id="ARBA00023015"/>
    </source>
</evidence>
<dbReference type="PROSITE" id="PS00356">
    <property type="entry name" value="HTH_LACI_1"/>
    <property type="match status" value="1"/>
</dbReference>
<accession>A0A0A5FZC3</accession>
<evidence type="ECO:0000313" key="6">
    <source>
        <dbReference type="Proteomes" id="UP000030401"/>
    </source>
</evidence>